<organism evidence="3 4">
    <name type="scientific">Candidatus Desulfatifera sulfidica</name>
    <dbReference type="NCBI Taxonomy" id="2841691"/>
    <lineage>
        <taxon>Bacteria</taxon>
        <taxon>Pseudomonadati</taxon>
        <taxon>Thermodesulfobacteriota</taxon>
        <taxon>Desulfobulbia</taxon>
        <taxon>Desulfobulbales</taxon>
        <taxon>Desulfobulbaceae</taxon>
        <taxon>Candidatus Desulfatifera</taxon>
    </lineage>
</organism>
<evidence type="ECO:0000313" key="3">
    <source>
        <dbReference type="EMBL" id="MBC8208570.1"/>
    </source>
</evidence>
<name>A0A8J6TCH8_9BACT</name>
<evidence type="ECO:0000256" key="1">
    <source>
        <dbReference type="SAM" id="MobiDB-lite"/>
    </source>
</evidence>
<comment type="caution">
    <text evidence="3">The sequence shown here is derived from an EMBL/GenBank/DDBJ whole genome shotgun (WGS) entry which is preliminary data.</text>
</comment>
<evidence type="ECO:0000256" key="2">
    <source>
        <dbReference type="SAM" id="SignalP"/>
    </source>
</evidence>
<dbReference type="EMBL" id="JACNLK010000045">
    <property type="protein sequence ID" value="MBC8208570.1"/>
    <property type="molecule type" value="Genomic_DNA"/>
</dbReference>
<protein>
    <recommendedName>
        <fullName evidence="5">Lipoprotein SmpA/OmlA domain-containing protein</fullName>
    </recommendedName>
</protein>
<dbReference type="Proteomes" id="UP000599024">
    <property type="component" value="Unassembled WGS sequence"/>
</dbReference>
<feature type="region of interest" description="Disordered" evidence="1">
    <location>
        <begin position="110"/>
        <end position="131"/>
    </location>
</feature>
<accession>A0A8J6TCH8</accession>
<evidence type="ECO:0008006" key="5">
    <source>
        <dbReference type="Google" id="ProtNLM"/>
    </source>
</evidence>
<feature type="signal peptide" evidence="2">
    <location>
        <begin position="1"/>
        <end position="23"/>
    </location>
</feature>
<proteinExistence type="predicted"/>
<dbReference type="AlphaFoldDB" id="A0A8J6TCH8"/>
<feature type="compositionally biased region" description="Acidic residues" evidence="1">
    <location>
        <begin position="121"/>
        <end position="131"/>
    </location>
</feature>
<keyword evidence="2" id="KW-0732">Signal</keyword>
<gene>
    <name evidence="3" type="ORF">H8E79_05335</name>
</gene>
<feature type="chain" id="PRO_5035274513" description="Lipoprotein SmpA/OmlA domain-containing protein" evidence="2">
    <location>
        <begin position="24"/>
        <end position="131"/>
    </location>
</feature>
<evidence type="ECO:0000313" key="4">
    <source>
        <dbReference type="Proteomes" id="UP000599024"/>
    </source>
</evidence>
<sequence length="131" mass="15210">MSVSFYRCCLLFILALSLTQVLGCSNRPVRNLASDVSLIQKGETTRQELLTLLGEPDSRRQLAENQEEWLYEEQIAARFQDLPYADRFFKSPGSQRIVVIVQGDQVLDTRYESQSRQDSSWQDDFDWQQTP</sequence>
<reference evidence="3 4" key="1">
    <citation type="submission" date="2020-08" db="EMBL/GenBank/DDBJ databases">
        <title>Bridging the membrane lipid divide: bacteria of the FCB group superphylum have the potential to synthesize archaeal ether lipids.</title>
        <authorList>
            <person name="Villanueva L."/>
            <person name="Von Meijenfeldt F.A.B."/>
            <person name="Westbye A.B."/>
            <person name="Yadav S."/>
            <person name="Hopmans E.C."/>
            <person name="Dutilh B.E."/>
            <person name="Sinninghe Damste J.S."/>
        </authorList>
    </citation>
    <scope>NUCLEOTIDE SEQUENCE [LARGE SCALE GENOMIC DNA]</scope>
    <source>
        <strain evidence="3">NIOZ-UU81</strain>
    </source>
</reference>